<feature type="coiled-coil region" evidence="1">
    <location>
        <begin position="80"/>
        <end position="235"/>
    </location>
</feature>
<evidence type="ECO:0000256" key="1">
    <source>
        <dbReference type="SAM" id="Coils"/>
    </source>
</evidence>
<feature type="compositionally biased region" description="Polar residues" evidence="2">
    <location>
        <begin position="31"/>
        <end position="48"/>
    </location>
</feature>
<feature type="region of interest" description="Disordered" evidence="2">
    <location>
        <begin position="440"/>
        <end position="505"/>
    </location>
</feature>
<dbReference type="AlphaFoldDB" id="A0A6L5XGV1"/>
<gene>
    <name evidence="3" type="ORF">FYJ29_13360</name>
</gene>
<accession>A0A6L5XGV1</accession>
<protein>
    <submittedName>
        <fullName evidence="3">Uncharacterized protein</fullName>
    </submittedName>
</protein>
<keyword evidence="4" id="KW-1185">Reference proteome</keyword>
<feature type="compositionally biased region" description="Basic and acidic residues" evidence="2">
    <location>
        <begin position="494"/>
        <end position="505"/>
    </location>
</feature>
<dbReference type="Proteomes" id="UP000483362">
    <property type="component" value="Unassembled WGS sequence"/>
</dbReference>
<sequence>MAFFSALKRTLGLTPPPGSKLQEHEAEGESQAATSQPDSQAATPTASPRQAVPQSLIDEIAGLIGQYIDSTGSGGNIEIVDNLRNQLKLSQAQAAEQERHAAALLDQVAKLQNANEQLALEKKNLDNKLRVMQVKANGQNPAEAVDQLTSEYKQKMEITNQLLNDLRADAARKTKELERLKAQIAQGNPHAAQLKDKDDEIARLRQQLDNTRQKLDEANENLKIASEIEEKIKEVDAFKAKKNKEIADMKTDIENQRAINAKTINDQRDQLLKTQAERDDLLKRLDRMQQEATETKAKHKRRDVELANRIDDLKRQVNIAAKKIDSNDHLVANLNKTISDQLKTIQDLTIARDELKLKAGDTLTMLNRAQDEAKNKGSQLQQLRAAQEASLDTARQLRSQLDAARRQLDERDRALAETRDQLKHSETQVQKMAALALKQEPKVNAESETAIDTDLQEAVAHVFNGQQGQPRGEEPPQPEPEPQPQPEPPRAAQHPHDESRQMSLF</sequence>
<feature type="region of interest" description="Disordered" evidence="2">
    <location>
        <begin position="1"/>
        <end position="51"/>
    </location>
</feature>
<proteinExistence type="predicted"/>
<name>A0A6L5XGV1_9BACT</name>
<keyword evidence="1" id="KW-0175">Coiled coil</keyword>
<evidence type="ECO:0000313" key="4">
    <source>
        <dbReference type="Proteomes" id="UP000483362"/>
    </source>
</evidence>
<reference evidence="3 4" key="1">
    <citation type="submission" date="2019-08" db="EMBL/GenBank/DDBJ databases">
        <title>In-depth cultivation of the pig gut microbiome towards novel bacterial diversity and tailored functional studies.</title>
        <authorList>
            <person name="Wylensek D."/>
            <person name="Hitch T.C.A."/>
            <person name="Clavel T."/>
        </authorList>
    </citation>
    <scope>NUCLEOTIDE SEQUENCE [LARGE SCALE GENOMIC DNA]</scope>
    <source>
        <strain evidence="3 4">Oil-RF-744-WCA-WT-10</strain>
    </source>
</reference>
<comment type="caution">
    <text evidence="3">The sequence shown here is derived from an EMBL/GenBank/DDBJ whole genome shotgun (WGS) entry which is preliminary data.</text>
</comment>
<dbReference type="RefSeq" id="WP_154327522.1">
    <property type="nucleotide sequence ID" value="NZ_CP045696.1"/>
</dbReference>
<organism evidence="3 4">
    <name type="scientific">Sodaliphilus pleomorphus</name>
    <dbReference type="NCBI Taxonomy" id="2606626"/>
    <lineage>
        <taxon>Bacteria</taxon>
        <taxon>Pseudomonadati</taxon>
        <taxon>Bacteroidota</taxon>
        <taxon>Bacteroidia</taxon>
        <taxon>Bacteroidales</taxon>
        <taxon>Muribaculaceae</taxon>
        <taxon>Sodaliphilus</taxon>
    </lineage>
</organism>
<dbReference type="EMBL" id="VULT01000032">
    <property type="protein sequence ID" value="MSS18736.1"/>
    <property type="molecule type" value="Genomic_DNA"/>
</dbReference>
<evidence type="ECO:0000256" key="2">
    <source>
        <dbReference type="SAM" id="MobiDB-lite"/>
    </source>
</evidence>
<feature type="coiled-coil region" evidence="1">
    <location>
        <begin position="366"/>
        <end position="421"/>
    </location>
</feature>
<evidence type="ECO:0000313" key="3">
    <source>
        <dbReference type="EMBL" id="MSS18736.1"/>
    </source>
</evidence>
<feature type="compositionally biased region" description="Pro residues" evidence="2">
    <location>
        <begin position="475"/>
        <end position="489"/>
    </location>
</feature>
<feature type="coiled-coil region" evidence="1">
    <location>
        <begin position="264"/>
        <end position="316"/>
    </location>
</feature>